<accession>A0A516PYN7</accession>
<keyword evidence="2 10" id="KW-1003">Cell membrane</keyword>
<evidence type="ECO:0000256" key="5">
    <source>
        <dbReference type="ARBA" id="ARBA00023136"/>
    </source>
</evidence>
<keyword evidence="6 10" id="KW-0407">Ion channel</keyword>
<proteinExistence type="inferred from homology"/>
<feature type="binding site" evidence="10">
    <location>
        <position position="77"/>
    </location>
    <ligand>
        <name>Na(+)</name>
        <dbReference type="ChEBI" id="CHEBI:29101"/>
        <note>structural</note>
    </ligand>
</feature>
<feature type="transmembrane region" description="Helical" evidence="10">
    <location>
        <begin position="6"/>
        <end position="26"/>
    </location>
</feature>
<dbReference type="PANTHER" id="PTHR28259">
    <property type="entry name" value="FLUORIDE EXPORT PROTEIN 1-RELATED"/>
    <property type="match status" value="1"/>
</dbReference>
<dbReference type="HAMAP" id="MF_00454">
    <property type="entry name" value="FluC"/>
    <property type="match status" value="1"/>
</dbReference>
<comment type="similarity">
    <text evidence="7 10">Belongs to the fluoride channel Fluc/FEX (TC 1.A.43) family.</text>
</comment>
<dbReference type="PANTHER" id="PTHR28259:SF1">
    <property type="entry name" value="FLUORIDE EXPORT PROTEIN 1-RELATED"/>
    <property type="match status" value="1"/>
</dbReference>
<keyword evidence="10" id="KW-0479">Metal-binding</keyword>
<dbReference type="GO" id="GO:0005886">
    <property type="term" value="C:plasma membrane"/>
    <property type="evidence" value="ECO:0007669"/>
    <property type="project" value="UniProtKB-SubCell"/>
</dbReference>
<feature type="transmembrane region" description="Helical" evidence="10">
    <location>
        <begin position="38"/>
        <end position="58"/>
    </location>
</feature>
<feature type="transmembrane region" description="Helical" evidence="10">
    <location>
        <begin position="64"/>
        <end position="84"/>
    </location>
</feature>
<keyword evidence="10" id="KW-0915">Sodium</keyword>
<keyword evidence="12" id="KW-1185">Reference proteome</keyword>
<comment type="catalytic activity">
    <reaction evidence="8">
        <text>fluoride(in) = fluoride(out)</text>
        <dbReference type="Rhea" id="RHEA:76159"/>
        <dbReference type="ChEBI" id="CHEBI:17051"/>
    </reaction>
    <physiologicalReaction direction="left-to-right" evidence="8">
        <dbReference type="Rhea" id="RHEA:76160"/>
    </physiologicalReaction>
</comment>
<keyword evidence="5 10" id="KW-0472">Membrane</keyword>
<feature type="transmembrane region" description="Helical" evidence="10">
    <location>
        <begin position="96"/>
        <end position="119"/>
    </location>
</feature>
<evidence type="ECO:0000256" key="10">
    <source>
        <dbReference type="HAMAP-Rule" id="MF_00454"/>
    </source>
</evidence>
<dbReference type="GO" id="GO:0046872">
    <property type="term" value="F:metal ion binding"/>
    <property type="evidence" value="ECO:0007669"/>
    <property type="project" value="UniProtKB-KW"/>
</dbReference>
<comment type="activity regulation">
    <text evidence="10">Na(+) is not transported, but it plays an essential structural role and its presence is essential for fluoride channel function.</text>
</comment>
<evidence type="ECO:0000313" key="11">
    <source>
        <dbReference type="EMBL" id="QDP96091.1"/>
    </source>
</evidence>
<comment type="subcellular location">
    <subcellularLocation>
        <location evidence="1 10">Cell membrane</location>
        <topology evidence="1 10">Multi-pass membrane protein</topology>
    </subcellularLocation>
</comment>
<dbReference type="GO" id="GO:0140114">
    <property type="term" value="P:cellular detoxification of fluoride"/>
    <property type="evidence" value="ECO:0007669"/>
    <property type="project" value="UniProtKB-UniRule"/>
</dbReference>
<dbReference type="InterPro" id="IPR003691">
    <property type="entry name" value="FluC"/>
</dbReference>
<keyword evidence="3 10" id="KW-0812">Transmembrane</keyword>
<evidence type="ECO:0000256" key="1">
    <source>
        <dbReference type="ARBA" id="ARBA00004651"/>
    </source>
</evidence>
<sequence>MIINVLLLALCGGLGAVSRFLLDGVLRHRIGGSFPGGTMIINLSGSLLLGFLTGLVAGGLPGELSTIAGTGFLGGYTTFSTASVETLRLLQERRYAGAVGFALGTLIPAVVLALLGFLLGRAIG</sequence>
<keyword evidence="10" id="KW-0406">Ion transport</keyword>
<dbReference type="EMBL" id="CP041692">
    <property type="protein sequence ID" value="QDP96091.1"/>
    <property type="molecule type" value="Genomic_DNA"/>
</dbReference>
<dbReference type="KEGG" id="mik:FOE78_09440"/>
<organism evidence="11 12">
    <name type="scientific">Microlunatus elymi</name>
    <dbReference type="NCBI Taxonomy" id="2596828"/>
    <lineage>
        <taxon>Bacteria</taxon>
        <taxon>Bacillati</taxon>
        <taxon>Actinomycetota</taxon>
        <taxon>Actinomycetes</taxon>
        <taxon>Propionibacteriales</taxon>
        <taxon>Propionibacteriaceae</taxon>
        <taxon>Microlunatus</taxon>
    </lineage>
</organism>
<dbReference type="AlphaFoldDB" id="A0A516PYN7"/>
<keyword evidence="4 10" id="KW-1133">Transmembrane helix</keyword>
<name>A0A516PYN7_9ACTN</name>
<dbReference type="Pfam" id="PF02537">
    <property type="entry name" value="CRCB"/>
    <property type="match status" value="1"/>
</dbReference>
<evidence type="ECO:0000256" key="2">
    <source>
        <dbReference type="ARBA" id="ARBA00022475"/>
    </source>
</evidence>
<protein>
    <recommendedName>
        <fullName evidence="10">Fluoride-specific ion channel FluC</fullName>
    </recommendedName>
</protein>
<evidence type="ECO:0000313" key="12">
    <source>
        <dbReference type="Proteomes" id="UP000319263"/>
    </source>
</evidence>
<comment type="function">
    <text evidence="9 10">Fluoride-specific ion channel. Important for reducing fluoride concentration in the cell, thus reducing its toxicity.</text>
</comment>
<evidence type="ECO:0000256" key="3">
    <source>
        <dbReference type="ARBA" id="ARBA00022692"/>
    </source>
</evidence>
<evidence type="ECO:0000256" key="9">
    <source>
        <dbReference type="ARBA" id="ARBA00049940"/>
    </source>
</evidence>
<feature type="binding site" evidence="10">
    <location>
        <position position="74"/>
    </location>
    <ligand>
        <name>Na(+)</name>
        <dbReference type="ChEBI" id="CHEBI:29101"/>
        <note>structural</note>
    </ligand>
</feature>
<gene>
    <name evidence="10" type="primary">fluC</name>
    <name evidence="10" type="synonym">crcB</name>
    <name evidence="11" type="ORF">FOE78_09440</name>
</gene>
<reference evidence="11 12" key="1">
    <citation type="submission" date="2019-07" db="EMBL/GenBank/DDBJ databases">
        <title>Microlunatus dokdonensis sp. nov. isolated from the rhizospheric soil of the wild plant Elymus tsukushiensis.</title>
        <authorList>
            <person name="Ghim S.-Y."/>
            <person name="Hwang Y.-J."/>
            <person name="Son J.-S."/>
            <person name="Shin J.-H."/>
        </authorList>
    </citation>
    <scope>NUCLEOTIDE SEQUENCE [LARGE SCALE GENOMIC DNA]</scope>
    <source>
        <strain evidence="11 12">KUDC0627</strain>
    </source>
</reference>
<dbReference type="GO" id="GO:0062054">
    <property type="term" value="F:fluoride channel activity"/>
    <property type="evidence" value="ECO:0007669"/>
    <property type="project" value="UniProtKB-UniRule"/>
</dbReference>
<evidence type="ECO:0000256" key="7">
    <source>
        <dbReference type="ARBA" id="ARBA00035120"/>
    </source>
</evidence>
<dbReference type="OrthoDB" id="5148600at2"/>
<evidence type="ECO:0000256" key="6">
    <source>
        <dbReference type="ARBA" id="ARBA00023303"/>
    </source>
</evidence>
<dbReference type="Proteomes" id="UP000319263">
    <property type="component" value="Chromosome"/>
</dbReference>
<dbReference type="RefSeq" id="WP_143986057.1">
    <property type="nucleotide sequence ID" value="NZ_CP041692.1"/>
</dbReference>
<evidence type="ECO:0000256" key="8">
    <source>
        <dbReference type="ARBA" id="ARBA00035585"/>
    </source>
</evidence>
<evidence type="ECO:0000256" key="4">
    <source>
        <dbReference type="ARBA" id="ARBA00022989"/>
    </source>
</evidence>
<keyword evidence="10" id="KW-0813">Transport</keyword>